<dbReference type="InterPro" id="IPR036179">
    <property type="entry name" value="Ig-like_dom_sf"/>
</dbReference>
<evidence type="ECO:0000256" key="3">
    <source>
        <dbReference type="ARBA" id="ARBA00022729"/>
    </source>
</evidence>
<dbReference type="PROSITE" id="PS50835">
    <property type="entry name" value="IG_LIKE"/>
    <property type="match status" value="2"/>
</dbReference>
<dbReference type="GO" id="GO:0005886">
    <property type="term" value="C:plasma membrane"/>
    <property type="evidence" value="ECO:0007669"/>
    <property type="project" value="UniProtKB-SubCell"/>
</dbReference>
<accession>A0A671Y4H2</accession>
<evidence type="ECO:0000256" key="7">
    <source>
        <dbReference type="ARBA" id="ARBA00023180"/>
    </source>
</evidence>
<dbReference type="OMA" id="VITCEKI"/>
<reference evidence="11" key="2">
    <citation type="submission" date="2025-08" db="UniProtKB">
        <authorList>
            <consortium name="Ensembl"/>
        </authorList>
    </citation>
    <scope>IDENTIFICATION</scope>
</reference>
<dbReference type="PANTHER" id="PTHR19433">
    <property type="entry name" value="T-CELL RECEPTOR ALPHA CHAIN V REGION-RELATED"/>
    <property type="match status" value="1"/>
</dbReference>
<evidence type="ECO:0000256" key="8">
    <source>
        <dbReference type="SAM" id="Phobius"/>
    </source>
</evidence>
<reference evidence="11" key="1">
    <citation type="submission" date="2021-04" db="EMBL/GenBank/DDBJ databases">
        <authorList>
            <consortium name="Wellcome Sanger Institute Data Sharing"/>
        </authorList>
    </citation>
    <scope>NUCLEOTIDE SEQUENCE [LARGE SCALE GENOMIC DNA]</scope>
</reference>
<evidence type="ECO:0000256" key="5">
    <source>
        <dbReference type="ARBA" id="ARBA00023136"/>
    </source>
</evidence>
<comment type="subcellular location">
    <subcellularLocation>
        <location evidence="1">Cell membrane</location>
    </subcellularLocation>
</comment>
<keyword evidence="4" id="KW-0391">Immunity</keyword>
<dbReference type="GO" id="GO:0009617">
    <property type="term" value="P:response to bacterium"/>
    <property type="evidence" value="ECO:0007669"/>
    <property type="project" value="TreeGrafter"/>
</dbReference>
<keyword evidence="6" id="KW-1015">Disulfide bond</keyword>
<dbReference type="InterPro" id="IPR003599">
    <property type="entry name" value="Ig_sub"/>
</dbReference>
<feature type="domain" description="Ig-like" evidence="10">
    <location>
        <begin position="130"/>
        <end position="225"/>
    </location>
</feature>
<dbReference type="InterPro" id="IPR052051">
    <property type="entry name" value="TCR_complex_component"/>
</dbReference>
<protein>
    <recommendedName>
        <fullName evidence="10">Ig-like domain-containing protein</fullName>
    </recommendedName>
</protein>
<sequence>MIGGLAALILLNLVRTAEVPQQISLTVVQVGGNVTLKCRDSKENKFFYWYKLPLGYTVQTIAVRTHTELTLSEQFKNPRFSVTEGGGSYFLNIRNVSKDDEATYFCQTGSVYSVSFVGDTYLVVKGKCSYTFLVFSAYIHHSASVQPGHAVTLQCSFLSQKKENRVQCPGERSVYWFRAGSGGSHPSIIYPHSKSNCDREDRSCVYSLSKTIQSSADNGTYYCAVVTCGEILFGEGTKVEIKPFLVIILGILLALCVIVIGILVFSRD</sequence>
<dbReference type="InterPro" id="IPR013106">
    <property type="entry name" value="Ig_V-set"/>
</dbReference>
<dbReference type="SUPFAM" id="SSF48726">
    <property type="entry name" value="Immunoglobulin"/>
    <property type="match status" value="2"/>
</dbReference>
<keyword evidence="3 9" id="KW-0732">Signal</keyword>
<evidence type="ECO:0000313" key="12">
    <source>
        <dbReference type="Proteomes" id="UP000472265"/>
    </source>
</evidence>
<dbReference type="SMART" id="SM00409">
    <property type="entry name" value="IG"/>
    <property type="match status" value="2"/>
</dbReference>
<evidence type="ECO:0000256" key="6">
    <source>
        <dbReference type="ARBA" id="ARBA00023157"/>
    </source>
</evidence>
<dbReference type="GO" id="GO:0002376">
    <property type="term" value="P:immune system process"/>
    <property type="evidence" value="ECO:0007669"/>
    <property type="project" value="UniProtKB-KW"/>
</dbReference>
<dbReference type="PANTHER" id="PTHR19433:SF111">
    <property type="entry name" value="T CELL RECEPTOR ALPHA VARIABLE 4"/>
    <property type="match status" value="1"/>
</dbReference>
<evidence type="ECO:0000256" key="2">
    <source>
        <dbReference type="ARBA" id="ARBA00022475"/>
    </source>
</evidence>
<feature type="domain" description="Ig-like" evidence="10">
    <location>
        <begin position="20"/>
        <end position="107"/>
    </location>
</feature>
<evidence type="ECO:0000256" key="4">
    <source>
        <dbReference type="ARBA" id="ARBA00022859"/>
    </source>
</evidence>
<feature type="transmembrane region" description="Helical" evidence="8">
    <location>
        <begin position="244"/>
        <end position="265"/>
    </location>
</feature>
<dbReference type="InterPro" id="IPR013783">
    <property type="entry name" value="Ig-like_fold"/>
</dbReference>
<evidence type="ECO:0000259" key="10">
    <source>
        <dbReference type="PROSITE" id="PS50835"/>
    </source>
</evidence>
<name>A0A671Y4H2_SPAAU</name>
<dbReference type="CDD" id="cd00099">
    <property type="entry name" value="IgV"/>
    <property type="match status" value="2"/>
</dbReference>
<dbReference type="SMART" id="SM00406">
    <property type="entry name" value="IGv"/>
    <property type="match status" value="2"/>
</dbReference>
<gene>
    <name evidence="11" type="primary">LOC115568407</name>
</gene>
<keyword evidence="2" id="KW-1003">Cell membrane</keyword>
<dbReference type="GeneTree" id="ENSGT01030000234530"/>
<dbReference type="Proteomes" id="UP000472265">
    <property type="component" value="Chromosome 18"/>
</dbReference>
<organism evidence="11 12">
    <name type="scientific">Sparus aurata</name>
    <name type="common">Gilthead sea bream</name>
    <dbReference type="NCBI Taxonomy" id="8175"/>
    <lineage>
        <taxon>Eukaryota</taxon>
        <taxon>Metazoa</taxon>
        <taxon>Chordata</taxon>
        <taxon>Craniata</taxon>
        <taxon>Vertebrata</taxon>
        <taxon>Euteleostomi</taxon>
        <taxon>Actinopterygii</taxon>
        <taxon>Neopterygii</taxon>
        <taxon>Teleostei</taxon>
        <taxon>Neoteleostei</taxon>
        <taxon>Acanthomorphata</taxon>
        <taxon>Eupercaria</taxon>
        <taxon>Spariformes</taxon>
        <taxon>Sparidae</taxon>
        <taxon>Sparus</taxon>
    </lineage>
</organism>
<feature type="chain" id="PRO_5025566447" description="Ig-like domain-containing protein" evidence="9">
    <location>
        <begin position="17"/>
        <end position="268"/>
    </location>
</feature>
<evidence type="ECO:0000256" key="9">
    <source>
        <dbReference type="SAM" id="SignalP"/>
    </source>
</evidence>
<keyword evidence="5 8" id="KW-0472">Membrane</keyword>
<dbReference type="AlphaFoldDB" id="A0A671Y4H2"/>
<reference evidence="11" key="3">
    <citation type="submission" date="2025-09" db="UniProtKB">
        <authorList>
            <consortium name="Ensembl"/>
        </authorList>
    </citation>
    <scope>IDENTIFICATION</scope>
</reference>
<proteinExistence type="predicted"/>
<dbReference type="InParanoid" id="A0A671Y4H2"/>
<evidence type="ECO:0000313" key="11">
    <source>
        <dbReference type="Ensembl" id="ENSSAUP00010056011.1"/>
    </source>
</evidence>
<keyword evidence="7" id="KW-0325">Glycoprotein</keyword>
<dbReference type="Pfam" id="PF07686">
    <property type="entry name" value="V-set"/>
    <property type="match status" value="2"/>
</dbReference>
<keyword evidence="8" id="KW-1133">Transmembrane helix</keyword>
<feature type="signal peptide" evidence="9">
    <location>
        <begin position="1"/>
        <end position="16"/>
    </location>
</feature>
<keyword evidence="12" id="KW-1185">Reference proteome</keyword>
<dbReference type="InterPro" id="IPR007110">
    <property type="entry name" value="Ig-like_dom"/>
</dbReference>
<evidence type="ECO:0000256" key="1">
    <source>
        <dbReference type="ARBA" id="ARBA00004236"/>
    </source>
</evidence>
<keyword evidence="8" id="KW-0812">Transmembrane</keyword>
<dbReference type="Gene3D" id="2.60.40.10">
    <property type="entry name" value="Immunoglobulins"/>
    <property type="match status" value="2"/>
</dbReference>
<dbReference type="Ensembl" id="ENSSAUT00010058848.1">
    <property type="protein sequence ID" value="ENSSAUP00010056011.1"/>
    <property type="gene ID" value="ENSSAUG00010023018.1"/>
</dbReference>